<feature type="coiled-coil region" evidence="1">
    <location>
        <begin position="81"/>
        <end position="116"/>
    </location>
</feature>
<evidence type="ECO:0000313" key="2">
    <source>
        <dbReference type="EMBL" id="CAJ0603871.1"/>
    </source>
</evidence>
<accession>A0AA36H4B0</accession>
<name>A0AA36H4B0_CYLNA</name>
<comment type="caution">
    <text evidence="2">The sequence shown here is derived from an EMBL/GenBank/DDBJ whole genome shotgun (WGS) entry which is preliminary data.</text>
</comment>
<protein>
    <submittedName>
        <fullName evidence="2">Uncharacterized protein</fullName>
    </submittedName>
</protein>
<evidence type="ECO:0000313" key="3">
    <source>
        <dbReference type="Proteomes" id="UP001176961"/>
    </source>
</evidence>
<organism evidence="2 3">
    <name type="scientific">Cylicocyclus nassatus</name>
    <name type="common">Nematode worm</name>
    <dbReference type="NCBI Taxonomy" id="53992"/>
    <lineage>
        <taxon>Eukaryota</taxon>
        <taxon>Metazoa</taxon>
        <taxon>Ecdysozoa</taxon>
        <taxon>Nematoda</taxon>
        <taxon>Chromadorea</taxon>
        <taxon>Rhabditida</taxon>
        <taxon>Rhabditina</taxon>
        <taxon>Rhabditomorpha</taxon>
        <taxon>Strongyloidea</taxon>
        <taxon>Strongylidae</taxon>
        <taxon>Cylicocyclus</taxon>
    </lineage>
</organism>
<dbReference type="Proteomes" id="UP001176961">
    <property type="component" value="Unassembled WGS sequence"/>
</dbReference>
<feature type="coiled-coil region" evidence="1">
    <location>
        <begin position="170"/>
        <end position="205"/>
    </location>
</feature>
<gene>
    <name evidence="2" type="ORF">CYNAS_LOCUS15854</name>
</gene>
<sequence length="213" mass="25409">MSKDHASASRTNMLRRLSDSCHRILFKQNKSKSEDSMSDQSLSLHNDLPEWIIKMAENERCYEEAKKHATAELERCRTHIRQEFELRRKRHEEKYKAEMEALRIKLDKRLRDLENAQTGLAVDKLRRLSMDQSLRSRQEREKKIHDMSESTQEVFNKERKRFSIGVEQMMEQKQLEHREAMRKLSQQEQKALQRLEEVVSNAQDGPPTRSTSR</sequence>
<dbReference type="SUPFAM" id="SSF69989">
    <property type="entry name" value="C-terminal domain of PLC-beta"/>
    <property type="match status" value="1"/>
</dbReference>
<dbReference type="EMBL" id="CATQJL010000305">
    <property type="protein sequence ID" value="CAJ0603871.1"/>
    <property type="molecule type" value="Genomic_DNA"/>
</dbReference>
<evidence type="ECO:0000256" key="1">
    <source>
        <dbReference type="SAM" id="Coils"/>
    </source>
</evidence>
<reference evidence="2" key="1">
    <citation type="submission" date="2023-07" db="EMBL/GenBank/DDBJ databases">
        <authorList>
            <consortium name="CYATHOMIX"/>
        </authorList>
    </citation>
    <scope>NUCLEOTIDE SEQUENCE</scope>
    <source>
        <strain evidence="2">N/A</strain>
    </source>
</reference>
<keyword evidence="3" id="KW-1185">Reference proteome</keyword>
<proteinExistence type="predicted"/>
<dbReference type="AlphaFoldDB" id="A0AA36H4B0"/>
<keyword evidence="1" id="KW-0175">Coiled coil</keyword>